<accession>K0T8Q7</accession>
<gene>
    <name evidence="5" type="ORF">THAOC_09008</name>
</gene>
<dbReference type="InterPro" id="IPR015943">
    <property type="entry name" value="WD40/YVTN_repeat-like_dom_sf"/>
</dbReference>
<dbReference type="Gene3D" id="2.130.10.10">
    <property type="entry name" value="YVTN repeat-like/Quinoprotein amine dehydrogenase"/>
    <property type="match status" value="1"/>
</dbReference>
<dbReference type="eggNOG" id="KOG0283">
    <property type="taxonomic scope" value="Eukaryota"/>
</dbReference>
<dbReference type="EMBL" id="AGNL01009681">
    <property type="protein sequence ID" value="EJK69706.1"/>
    <property type="molecule type" value="Genomic_DNA"/>
</dbReference>
<feature type="repeat" description="WD" evidence="3">
    <location>
        <begin position="387"/>
        <end position="427"/>
    </location>
</feature>
<dbReference type="PROSITE" id="PS50294">
    <property type="entry name" value="WD_REPEATS_REGION"/>
    <property type="match status" value="1"/>
</dbReference>
<keyword evidence="6" id="KW-1185">Reference proteome</keyword>
<organism evidence="5 6">
    <name type="scientific">Thalassiosira oceanica</name>
    <name type="common">Marine diatom</name>
    <dbReference type="NCBI Taxonomy" id="159749"/>
    <lineage>
        <taxon>Eukaryota</taxon>
        <taxon>Sar</taxon>
        <taxon>Stramenopiles</taxon>
        <taxon>Ochrophyta</taxon>
        <taxon>Bacillariophyta</taxon>
        <taxon>Coscinodiscophyceae</taxon>
        <taxon>Thalassiosirophycidae</taxon>
        <taxon>Thalassiosirales</taxon>
        <taxon>Thalassiosiraceae</taxon>
        <taxon>Thalassiosira</taxon>
    </lineage>
</organism>
<keyword evidence="1 3" id="KW-0853">WD repeat</keyword>
<feature type="non-terminal residue" evidence="5">
    <location>
        <position position="1"/>
    </location>
</feature>
<evidence type="ECO:0000256" key="2">
    <source>
        <dbReference type="ARBA" id="ARBA00022737"/>
    </source>
</evidence>
<dbReference type="Pfam" id="PF00400">
    <property type="entry name" value="WD40"/>
    <property type="match status" value="3"/>
</dbReference>
<comment type="caution">
    <text evidence="5">The sequence shown here is derived from an EMBL/GenBank/DDBJ whole genome shotgun (WGS) entry which is preliminary data.</text>
</comment>
<dbReference type="Proteomes" id="UP000266841">
    <property type="component" value="Unassembled WGS sequence"/>
</dbReference>
<feature type="compositionally biased region" description="Basic and acidic residues" evidence="4">
    <location>
        <begin position="1"/>
        <end position="10"/>
    </location>
</feature>
<dbReference type="OrthoDB" id="408728at2759"/>
<name>K0T8Q7_THAOC</name>
<dbReference type="InterPro" id="IPR036322">
    <property type="entry name" value="WD40_repeat_dom_sf"/>
</dbReference>
<feature type="region of interest" description="Disordered" evidence="4">
    <location>
        <begin position="88"/>
        <end position="132"/>
    </location>
</feature>
<dbReference type="InterPro" id="IPR040324">
    <property type="entry name" value="WDR44/Dgr2"/>
</dbReference>
<protein>
    <submittedName>
        <fullName evidence="5">Uncharacterized protein</fullName>
    </submittedName>
</protein>
<reference evidence="5 6" key="1">
    <citation type="journal article" date="2012" name="Genome Biol.">
        <title>Genome and low-iron response of an oceanic diatom adapted to chronic iron limitation.</title>
        <authorList>
            <person name="Lommer M."/>
            <person name="Specht M."/>
            <person name="Roy A.S."/>
            <person name="Kraemer L."/>
            <person name="Andreson R."/>
            <person name="Gutowska M.A."/>
            <person name="Wolf J."/>
            <person name="Bergner S.V."/>
            <person name="Schilhabel M.B."/>
            <person name="Klostermeier U.C."/>
            <person name="Beiko R.G."/>
            <person name="Rosenstiel P."/>
            <person name="Hippler M."/>
            <person name="Laroche J."/>
        </authorList>
    </citation>
    <scope>NUCLEOTIDE SEQUENCE [LARGE SCALE GENOMIC DNA]</scope>
    <source>
        <strain evidence="5 6">CCMP1005</strain>
    </source>
</reference>
<evidence type="ECO:0000313" key="6">
    <source>
        <dbReference type="Proteomes" id="UP000266841"/>
    </source>
</evidence>
<dbReference type="OMA" id="YTERMLV"/>
<evidence type="ECO:0000256" key="3">
    <source>
        <dbReference type="PROSITE-ProRule" id="PRU00221"/>
    </source>
</evidence>
<dbReference type="SUPFAM" id="SSF50978">
    <property type="entry name" value="WD40 repeat-like"/>
    <property type="match status" value="1"/>
</dbReference>
<dbReference type="SMART" id="SM00320">
    <property type="entry name" value="WD40"/>
    <property type="match status" value="5"/>
</dbReference>
<dbReference type="AlphaFoldDB" id="K0T8Q7"/>
<dbReference type="PROSITE" id="PS50082">
    <property type="entry name" value="WD_REPEATS_2"/>
    <property type="match status" value="2"/>
</dbReference>
<proteinExistence type="predicted"/>
<feature type="repeat" description="WD" evidence="3">
    <location>
        <begin position="427"/>
        <end position="465"/>
    </location>
</feature>
<evidence type="ECO:0000313" key="5">
    <source>
        <dbReference type="EMBL" id="EJK69706.1"/>
    </source>
</evidence>
<sequence length="764" mass="84383">KPGETTEKECSSSLLGEKANETITSKDSTQNVEIGDSYLTPNRIDCNVCDFTSPLESLYLFCLRGDNKEQMPNDCSLDEMRSNSIKTRTSISDENDLPPASGVADESIPLANLSGDSSDGDSEATDRADRFQIKNNDTGDAFDMRTVFTEDGLSNSIETDYSFLPSRAHLTLQRQSSSKWENEFDDATGPSASIDNSDMTSLGRGINFSAKTNRLASKVAANMRKGISELRSSQKQKLPRMRASTADEVPSNAIYVKSRARAPEQCHDMLADSSFNPMLLVSTRESSSHGPGWCASFSQDGRFLATAGESGCLEIWAVAPSSRVLHPNGVVTLPAQEETICTHFSFGDVKLASDSNDSDGSRLRFIGTGPELATNLEILSKEPIQRYTDHDADVIDLSWSHTNFLLTASLDKSVRLYHHTKSECLHLFKHANLVASVDFHPSDDRYFISGGVDKKLRLWDVTSGRVKEWAQSPSVITTVRFSPDGKYACAGLFRGQVYWYSVDDGLKYYTQIACRNRSGKHRQGKKVTGISFVRAERDDWLSTSANPPMTTPDCEDSEIGHSIAKKLSHSGREVAARLSTLRGNGAKAPDALRYTERMLVSTNDSRLRLYNLNDFCLIRKYKGNSNLSMQIRARVSESGSHIACGSETGQVFIWETSDKSRRRVGNHMMDKAREKAMSHASFEASKSDLPIVTDTVFFPGKSLREALASSDVFPFALGMDRVDDDLSNAAILTLDYDGRMRVFLRKSCLDNILDSCTPRGGMIT</sequence>
<dbReference type="PANTHER" id="PTHR14221">
    <property type="entry name" value="WD REPEAT DOMAIN 44"/>
    <property type="match status" value="1"/>
</dbReference>
<evidence type="ECO:0000256" key="4">
    <source>
        <dbReference type="SAM" id="MobiDB-lite"/>
    </source>
</evidence>
<dbReference type="PANTHER" id="PTHR14221:SF0">
    <property type="entry name" value="WD REPEAT-CONTAINING PROTEIN 44"/>
    <property type="match status" value="1"/>
</dbReference>
<keyword evidence="2" id="KW-0677">Repeat</keyword>
<dbReference type="InterPro" id="IPR001680">
    <property type="entry name" value="WD40_rpt"/>
</dbReference>
<evidence type="ECO:0000256" key="1">
    <source>
        <dbReference type="ARBA" id="ARBA00022574"/>
    </source>
</evidence>
<feature type="region of interest" description="Disordered" evidence="4">
    <location>
        <begin position="1"/>
        <end position="28"/>
    </location>
</feature>